<reference evidence="2" key="1">
    <citation type="submission" date="2020-10" db="EMBL/GenBank/DDBJ databases">
        <authorList>
            <person name="Gilroy R."/>
        </authorList>
    </citation>
    <scope>NUCLEOTIDE SEQUENCE</scope>
    <source>
        <strain evidence="2">G3-3990</strain>
    </source>
</reference>
<sequence>MKYTRIYHILLFCAIGCLLLHAQSYRTDIFNPNIKTLRVIEADGDPLVRPVLNLNDDESLEISFDELSHDVHYYSYTVYHCNADWTLSDLTSSEYIQGFTTVDIDDYELSVNTTQTYTHYTFQVPNDDMRLTLSGNYVVCIYEDGDKYNPIAQVCFSIVEQRCGIDAAATGNTDIELNGRYQQLNIELNFNERITDSRNEIKLLVKQNNRTDNQAFDVKPNFIENTSLKYLNNKNLIFEGGYEYRRFDISSVYLLGEGVDDIKYDNTYYQAFLDVPVNNLGRAYSTEFDVNGQFAINVENSDYDDTEADYMWVHFFLPMEKPFFDGLMYVGGDFNFNLMDERSRMNYDFENKCYTYSAFLKQGGYNYQYWFLKKGTQKATLMRTENSYWQTGNEYAIYVYYRPFGQRYDALIGFSSFVSNQ</sequence>
<accession>A0A9D9N517</accession>
<feature type="domain" description="Type 9 secretion system plug protein N-terminal" evidence="1">
    <location>
        <begin position="34"/>
        <end position="160"/>
    </location>
</feature>
<organism evidence="2 3">
    <name type="scientific">Candidatus Gallipaludibacter merdavium</name>
    <dbReference type="NCBI Taxonomy" id="2840839"/>
    <lineage>
        <taxon>Bacteria</taxon>
        <taxon>Pseudomonadati</taxon>
        <taxon>Bacteroidota</taxon>
        <taxon>Bacteroidia</taxon>
        <taxon>Bacteroidales</taxon>
        <taxon>Candidatus Gallipaludibacter</taxon>
    </lineage>
</organism>
<dbReference type="InterPro" id="IPR031345">
    <property type="entry name" value="T9SS_Plug_N"/>
</dbReference>
<comment type="caution">
    <text evidence="2">The sequence shown here is derived from an EMBL/GenBank/DDBJ whole genome shotgun (WGS) entry which is preliminary data.</text>
</comment>
<evidence type="ECO:0000313" key="2">
    <source>
        <dbReference type="EMBL" id="MBO8460607.1"/>
    </source>
</evidence>
<dbReference type="Pfam" id="PF17116">
    <property type="entry name" value="T9SS_plug_1st"/>
    <property type="match status" value="1"/>
</dbReference>
<evidence type="ECO:0000259" key="1">
    <source>
        <dbReference type="Pfam" id="PF17116"/>
    </source>
</evidence>
<dbReference type="Proteomes" id="UP000823641">
    <property type="component" value="Unassembled WGS sequence"/>
</dbReference>
<dbReference type="EMBL" id="JADIMG010000092">
    <property type="protein sequence ID" value="MBO8460607.1"/>
    <property type="molecule type" value="Genomic_DNA"/>
</dbReference>
<evidence type="ECO:0000313" key="3">
    <source>
        <dbReference type="Proteomes" id="UP000823641"/>
    </source>
</evidence>
<reference evidence="2" key="2">
    <citation type="journal article" date="2021" name="PeerJ">
        <title>Extensive microbial diversity within the chicken gut microbiome revealed by metagenomics and culture.</title>
        <authorList>
            <person name="Gilroy R."/>
            <person name="Ravi A."/>
            <person name="Getino M."/>
            <person name="Pursley I."/>
            <person name="Horton D.L."/>
            <person name="Alikhan N.F."/>
            <person name="Baker D."/>
            <person name="Gharbi K."/>
            <person name="Hall N."/>
            <person name="Watson M."/>
            <person name="Adriaenssens E.M."/>
            <person name="Foster-Nyarko E."/>
            <person name="Jarju S."/>
            <person name="Secka A."/>
            <person name="Antonio M."/>
            <person name="Oren A."/>
            <person name="Chaudhuri R.R."/>
            <person name="La Ragione R."/>
            <person name="Hildebrand F."/>
            <person name="Pallen M.J."/>
        </authorList>
    </citation>
    <scope>NUCLEOTIDE SEQUENCE</scope>
    <source>
        <strain evidence="2">G3-3990</strain>
    </source>
</reference>
<name>A0A9D9N517_9BACT</name>
<proteinExistence type="predicted"/>
<protein>
    <submittedName>
        <fullName evidence="2">DUF5103 domain-containing protein</fullName>
    </submittedName>
</protein>
<dbReference type="AlphaFoldDB" id="A0A9D9N517"/>
<gene>
    <name evidence="2" type="ORF">IAA73_09770</name>
</gene>